<reference evidence="2 3" key="1">
    <citation type="submission" date="2020-05" db="EMBL/GenBank/DDBJ databases">
        <title>MicrobeNet Type strains.</title>
        <authorList>
            <person name="Nicholson A.C."/>
        </authorList>
    </citation>
    <scope>NUCLEOTIDE SEQUENCE [LARGE SCALE GENOMIC DNA]</scope>
    <source>
        <strain evidence="2 3">JCM 3224</strain>
    </source>
</reference>
<name>A0A849CA44_9NOCA</name>
<gene>
    <name evidence="2" type="ORF">HLB23_32820</name>
</gene>
<proteinExistence type="predicted"/>
<dbReference type="RefSeq" id="WP_157553073.1">
    <property type="nucleotide sequence ID" value="NZ_JABELX010000015.1"/>
</dbReference>
<evidence type="ECO:0000313" key="3">
    <source>
        <dbReference type="Proteomes" id="UP000586827"/>
    </source>
</evidence>
<evidence type="ECO:0000313" key="2">
    <source>
        <dbReference type="EMBL" id="NNH74578.1"/>
    </source>
</evidence>
<dbReference type="AlphaFoldDB" id="A0A849CA44"/>
<dbReference type="InterPro" id="IPR023213">
    <property type="entry name" value="CAT-like_dom_sf"/>
</dbReference>
<feature type="compositionally biased region" description="Basic and acidic residues" evidence="1">
    <location>
        <begin position="477"/>
        <end position="486"/>
    </location>
</feature>
<accession>A0A849CA44</accession>
<protein>
    <recommendedName>
        <fullName evidence="4">Condensation domain-containing protein</fullName>
    </recommendedName>
</protein>
<dbReference type="Proteomes" id="UP000586827">
    <property type="component" value="Unassembled WGS sequence"/>
</dbReference>
<dbReference type="Gene3D" id="3.30.559.10">
    <property type="entry name" value="Chloramphenicol acetyltransferase-like domain"/>
    <property type="match status" value="1"/>
</dbReference>
<comment type="caution">
    <text evidence="2">The sequence shown here is derived from an EMBL/GenBank/DDBJ whole genome shotgun (WGS) entry which is preliminary data.</text>
</comment>
<feature type="region of interest" description="Disordered" evidence="1">
    <location>
        <begin position="462"/>
        <end position="486"/>
    </location>
</feature>
<dbReference type="EMBL" id="JABELX010000015">
    <property type="protein sequence ID" value="NNH74578.1"/>
    <property type="molecule type" value="Genomic_DNA"/>
</dbReference>
<sequence>MRLGSPSELLTAAVRPVLLRPTPAAHAAAGRAPASSTPPSFLQMDHLRAAAVDPATAGSAQLGVVARISGDPDIAALTAATADFVRAHDGLRTWFAPVDGGFLRYIAAPEEMAFEAVPLPGPTDTAWAPALIDHFARTLSPFAWPSIGFAAVPGVGGFDVVYVADHAFSDGISQAAAARELTDRYYAHRDGTVTTWPAINPGSAARYADTEYARAADRVEELSPHWLRVLAETGFRLPPPGPEHPEITDGQRYPRFFHTEVLLEPEKARRFDAVLATAGIRPSAALFATLALTDFARIGQRRYTALNVVATRRDGYATAQGWLCNFVPVTFALDADPDFAGTATAARTGLDQCRALAALPAHAALARLLATGQGSEIVTREPGFVTLMDAGTDEDSAAADIRIFSGEGLTSTVSSWLVRTDSYSVTFGAPDIPAVRTRLIDYTAALRRTLTAVATTGEYRPGLRSADQTIGTAGESGKPRREGRAA</sequence>
<dbReference type="Gene3D" id="3.30.559.30">
    <property type="entry name" value="Nonribosomal peptide synthetase, condensation domain"/>
    <property type="match status" value="1"/>
</dbReference>
<evidence type="ECO:0000256" key="1">
    <source>
        <dbReference type="SAM" id="MobiDB-lite"/>
    </source>
</evidence>
<organism evidence="2 3">
    <name type="scientific">Nocardia uniformis</name>
    <dbReference type="NCBI Taxonomy" id="53432"/>
    <lineage>
        <taxon>Bacteria</taxon>
        <taxon>Bacillati</taxon>
        <taxon>Actinomycetota</taxon>
        <taxon>Actinomycetes</taxon>
        <taxon>Mycobacteriales</taxon>
        <taxon>Nocardiaceae</taxon>
        <taxon>Nocardia</taxon>
    </lineage>
</organism>
<keyword evidence="3" id="KW-1185">Reference proteome</keyword>
<dbReference type="SUPFAM" id="SSF52777">
    <property type="entry name" value="CoA-dependent acyltransferases"/>
    <property type="match status" value="2"/>
</dbReference>
<evidence type="ECO:0008006" key="4">
    <source>
        <dbReference type="Google" id="ProtNLM"/>
    </source>
</evidence>